<dbReference type="AlphaFoldDB" id="A0A221W2F1"/>
<gene>
    <name evidence="6" type="primary">mmuM</name>
    <name evidence="6" type="ORF">AHOG_11595</name>
</gene>
<dbReference type="GO" id="GO:0009086">
    <property type="term" value="P:methionine biosynthetic process"/>
    <property type="evidence" value="ECO:0007669"/>
    <property type="project" value="InterPro"/>
</dbReference>
<accession>A0A221W2F1</accession>
<feature type="binding site" evidence="5">
    <location>
        <position position="294"/>
    </location>
    <ligand>
        <name>Zn(2+)</name>
        <dbReference type="ChEBI" id="CHEBI:29105"/>
    </ligand>
</feature>
<dbReference type="PROSITE" id="PS50970">
    <property type="entry name" value="HCY"/>
    <property type="match status" value="1"/>
</dbReference>
<dbReference type="OrthoDB" id="9803687at2"/>
<keyword evidence="3 5" id="KW-0479">Metal-binding</keyword>
<dbReference type="KEGG" id="ahg:AHOG_11595"/>
<keyword evidence="1 5" id="KW-0489">Methyltransferase</keyword>
<evidence type="ECO:0000313" key="6">
    <source>
        <dbReference type="EMBL" id="ASO19962.1"/>
    </source>
</evidence>
<dbReference type="SUPFAM" id="SSF82282">
    <property type="entry name" value="Homocysteine S-methyltransferase"/>
    <property type="match status" value="1"/>
</dbReference>
<dbReference type="NCBIfam" id="NF007020">
    <property type="entry name" value="PRK09485.1"/>
    <property type="match status" value="1"/>
</dbReference>
<keyword evidence="7" id="KW-1185">Reference proteome</keyword>
<evidence type="ECO:0000256" key="2">
    <source>
        <dbReference type="ARBA" id="ARBA00022679"/>
    </source>
</evidence>
<dbReference type="InterPro" id="IPR051486">
    <property type="entry name" value="Hcy_S-methyltransferase"/>
</dbReference>
<name>A0A221W2F1_9PSEU</name>
<evidence type="ECO:0000256" key="1">
    <source>
        <dbReference type="ARBA" id="ARBA00022603"/>
    </source>
</evidence>
<proteinExistence type="predicted"/>
<dbReference type="Proteomes" id="UP000204221">
    <property type="component" value="Chromosome"/>
</dbReference>
<feature type="binding site" evidence="5">
    <location>
        <position position="357"/>
    </location>
    <ligand>
        <name>Zn(2+)</name>
        <dbReference type="ChEBI" id="CHEBI:29105"/>
    </ligand>
</feature>
<protein>
    <submittedName>
        <fullName evidence="6">Homocysteine S-methyltransferase</fullName>
        <ecNumber evidence="6">2.1.1.10</ecNumber>
    </submittedName>
</protein>
<feature type="binding site" evidence="5">
    <location>
        <position position="358"/>
    </location>
    <ligand>
        <name>Zn(2+)</name>
        <dbReference type="ChEBI" id="CHEBI:29105"/>
    </ligand>
</feature>
<dbReference type="GO" id="GO:0008898">
    <property type="term" value="F:S-adenosylmethionine-homocysteine S-methyltransferase activity"/>
    <property type="evidence" value="ECO:0007669"/>
    <property type="project" value="TreeGrafter"/>
</dbReference>
<dbReference type="PANTHER" id="PTHR46015:SF1">
    <property type="entry name" value="HOMOCYSTEINE S-METHYLTRANSFERASE-LIKE ISOFORM 1"/>
    <property type="match status" value="1"/>
</dbReference>
<comment type="cofactor">
    <cofactor evidence="5">
        <name>Zn(2+)</name>
        <dbReference type="ChEBI" id="CHEBI:29105"/>
    </cofactor>
</comment>
<organism evidence="6 7">
    <name type="scientific">Actinoalloteichus hoggarensis</name>
    <dbReference type="NCBI Taxonomy" id="1470176"/>
    <lineage>
        <taxon>Bacteria</taxon>
        <taxon>Bacillati</taxon>
        <taxon>Actinomycetota</taxon>
        <taxon>Actinomycetes</taxon>
        <taxon>Pseudonocardiales</taxon>
        <taxon>Pseudonocardiaceae</taxon>
        <taxon>Actinoalloteichus</taxon>
    </lineage>
</organism>
<dbReference type="InterPro" id="IPR017226">
    <property type="entry name" value="BHMT-like"/>
</dbReference>
<dbReference type="GO" id="GO:0033528">
    <property type="term" value="P:S-methylmethionine cycle"/>
    <property type="evidence" value="ECO:0007669"/>
    <property type="project" value="TreeGrafter"/>
</dbReference>
<dbReference type="EMBL" id="CP022521">
    <property type="protein sequence ID" value="ASO19962.1"/>
    <property type="molecule type" value="Genomic_DNA"/>
</dbReference>
<dbReference type="InterPro" id="IPR003726">
    <property type="entry name" value="HCY_dom"/>
</dbReference>
<dbReference type="Gene3D" id="3.20.20.330">
    <property type="entry name" value="Homocysteine-binding-like domain"/>
    <property type="match status" value="1"/>
</dbReference>
<evidence type="ECO:0000256" key="3">
    <source>
        <dbReference type="ARBA" id="ARBA00022723"/>
    </source>
</evidence>
<evidence type="ECO:0000256" key="4">
    <source>
        <dbReference type="ARBA" id="ARBA00022833"/>
    </source>
</evidence>
<dbReference type="Pfam" id="PF02574">
    <property type="entry name" value="S-methyl_trans"/>
    <property type="match status" value="1"/>
</dbReference>
<sequence length="376" mass="39082">MTDGDLGGLPPLDRLRISGGRPVVLDGGLATELERRGHDLSGALWSARLLRDAPEEIVAAHRAYFLAGAEIAVTASYQATLPGLAAAGVDRSEAVGLLSASVALARRARDEVSAEGEALSTERFRRGGGPPEPSWTDSTFGAADTRRHGTGASSRAVEGAGTQAEARRPGPPAARGAMARRRLLIAASIGPYGAYLADGSEYRGRYGLTVDRLRAFHRPRLEILAEAEPDLLAIETIPDVDEAAAVLAELDGSGLRAWLTFSSTGMRTRAGQPLAEAFAMVRGRDDVVAVGVNCSSPVGLADVVGSAAECSGKPVVVYPDGGEMWDPSAGAWTGPGRFRPDDVHEWIAAGARLVGGCCRVGPSQIAALAAEVDRGT</sequence>
<evidence type="ECO:0000256" key="5">
    <source>
        <dbReference type="PROSITE-ProRule" id="PRU00333"/>
    </source>
</evidence>
<keyword evidence="2 5" id="KW-0808">Transferase</keyword>
<reference evidence="6 7" key="1">
    <citation type="submission" date="2017-07" db="EMBL/GenBank/DDBJ databases">
        <title>Complete genome sequence of Actinoalloteichus hoggarensis DSM 45943, type strain of Actinoalloteichus hoggarensis.</title>
        <authorList>
            <person name="Ruckert C."/>
            <person name="Nouioui I."/>
            <person name="Willmese J."/>
            <person name="van Wezel G."/>
            <person name="Klenk H.-P."/>
            <person name="Kalinowski J."/>
            <person name="Zotchev S.B."/>
        </authorList>
    </citation>
    <scope>NUCLEOTIDE SEQUENCE [LARGE SCALE GENOMIC DNA]</scope>
    <source>
        <strain evidence="6 7">DSM 45943</strain>
    </source>
</reference>
<dbReference type="InterPro" id="IPR036589">
    <property type="entry name" value="HCY_dom_sf"/>
</dbReference>
<dbReference type="PANTHER" id="PTHR46015">
    <property type="entry name" value="ZGC:172121"/>
    <property type="match status" value="1"/>
</dbReference>
<dbReference type="GO" id="GO:0008270">
    <property type="term" value="F:zinc ion binding"/>
    <property type="evidence" value="ECO:0007669"/>
    <property type="project" value="InterPro"/>
</dbReference>
<keyword evidence="4 5" id="KW-0862">Zinc</keyword>
<dbReference type="EC" id="2.1.1.10" evidence="6"/>
<dbReference type="PIRSF" id="PIRSF037505">
    <property type="entry name" value="Betaine_HMT"/>
    <property type="match status" value="1"/>
</dbReference>
<evidence type="ECO:0000313" key="7">
    <source>
        <dbReference type="Proteomes" id="UP000204221"/>
    </source>
</evidence>
<dbReference type="GO" id="GO:0032259">
    <property type="term" value="P:methylation"/>
    <property type="evidence" value="ECO:0007669"/>
    <property type="project" value="UniProtKB-KW"/>
</dbReference>